<feature type="transmembrane region" description="Helical" evidence="2">
    <location>
        <begin position="47"/>
        <end position="70"/>
    </location>
</feature>
<dbReference type="Proteomes" id="UP000078576">
    <property type="component" value="Unassembled WGS sequence"/>
</dbReference>
<accession>A0A194V998</accession>
<feature type="compositionally biased region" description="Low complexity" evidence="1">
    <location>
        <begin position="277"/>
        <end position="288"/>
    </location>
</feature>
<reference evidence="4" key="1">
    <citation type="submission" date="2014-12" db="EMBL/GenBank/DDBJ databases">
        <title>Genome Sequence of Valsa Canker Pathogens Uncovers a Specific Adaption of Colonization on Woody Bark.</title>
        <authorList>
            <person name="Yin Z."/>
            <person name="Liu H."/>
            <person name="Gao X."/>
            <person name="Li Z."/>
            <person name="Song N."/>
            <person name="Ke X."/>
            <person name="Dai Q."/>
            <person name="Wu Y."/>
            <person name="Sun Y."/>
            <person name="Xu J.-R."/>
            <person name="Kang Z.K."/>
            <person name="Wang L."/>
            <person name="Huang L."/>
        </authorList>
    </citation>
    <scope>NUCLEOTIDE SEQUENCE [LARGE SCALE GENOMIC DNA]</scope>
    <source>
        <strain evidence="4">SXYL134</strain>
    </source>
</reference>
<proteinExistence type="predicted"/>
<feature type="compositionally biased region" description="Polar residues" evidence="1">
    <location>
        <begin position="254"/>
        <end position="266"/>
    </location>
</feature>
<dbReference type="OrthoDB" id="4120617at2759"/>
<keyword evidence="2" id="KW-1133">Transmembrane helix</keyword>
<dbReference type="EMBL" id="KN714750">
    <property type="protein sequence ID" value="KUI60391.1"/>
    <property type="molecule type" value="Genomic_DNA"/>
</dbReference>
<sequence length="313" mass="34215">MFVASGGHSSGPNPGTGGVSGAVIRSITSAGDFRRNYKRSDSNRTTVIILSTVLSVFGCFLIAGAVFACVRCRRRRTQLFSRAISPIDDDEIATWKGNRHEKDFENGAGPAVVEGQSGHQKHESVGSTRKPASVIVYSNSRQSEERSPRLQNYHGKRSLEGRGKISFDKEVPSTPIQARAPNAREGLTDDTVPGDDPFVQSPKRHTSRLSKMPPTVQQPRQAHARTKSARSSFSMRSFGDHHVKGYDSDVELTPRTSQDYQQQQDGPSRHRPARIFSSSSVPPQLSDSNDWPGPSGLTPAPLVRREDIGRAIG</sequence>
<protein>
    <submittedName>
        <fullName evidence="3">Uncharacterized protein</fullName>
    </submittedName>
</protein>
<evidence type="ECO:0000313" key="4">
    <source>
        <dbReference type="Proteomes" id="UP000078576"/>
    </source>
</evidence>
<name>A0A194V998_CYTMA</name>
<evidence type="ECO:0000256" key="1">
    <source>
        <dbReference type="SAM" id="MobiDB-lite"/>
    </source>
</evidence>
<keyword evidence="4" id="KW-1185">Reference proteome</keyword>
<evidence type="ECO:0000256" key="2">
    <source>
        <dbReference type="SAM" id="Phobius"/>
    </source>
</evidence>
<dbReference type="STRING" id="694573.A0A194V998"/>
<keyword evidence="2" id="KW-0812">Transmembrane</keyword>
<gene>
    <name evidence="3" type="ORF">VP1G_07611</name>
</gene>
<feature type="region of interest" description="Disordered" evidence="1">
    <location>
        <begin position="1"/>
        <end position="21"/>
    </location>
</feature>
<keyword evidence="2" id="KW-0472">Membrane</keyword>
<feature type="compositionally biased region" description="Basic and acidic residues" evidence="1">
    <location>
        <begin position="157"/>
        <end position="171"/>
    </location>
</feature>
<dbReference type="AlphaFoldDB" id="A0A194V998"/>
<feature type="compositionally biased region" description="Basic and acidic residues" evidence="1">
    <location>
        <begin position="238"/>
        <end position="247"/>
    </location>
</feature>
<organism evidence="3 4">
    <name type="scientific">Cytospora mali</name>
    <name type="common">Apple Valsa canker fungus</name>
    <name type="synonym">Valsa mali</name>
    <dbReference type="NCBI Taxonomy" id="578113"/>
    <lineage>
        <taxon>Eukaryota</taxon>
        <taxon>Fungi</taxon>
        <taxon>Dikarya</taxon>
        <taxon>Ascomycota</taxon>
        <taxon>Pezizomycotina</taxon>
        <taxon>Sordariomycetes</taxon>
        <taxon>Sordariomycetidae</taxon>
        <taxon>Diaporthales</taxon>
        <taxon>Cytosporaceae</taxon>
        <taxon>Cytospora</taxon>
    </lineage>
</organism>
<feature type="compositionally biased region" description="Basic and acidic residues" evidence="1">
    <location>
        <begin position="303"/>
        <end position="313"/>
    </location>
</feature>
<feature type="region of interest" description="Disordered" evidence="1">
    <location>
        <begin position="101"/>
        <end position="313"/>
    </location>
</feature>
<evidence type="ECO:0000313" key="3">
    <source>
        <dbReference type="EMBL" id="KUI60391.1"/>
    </source>
</evidence>